<keyword evidence="6" id="KW-0746">Sphingolipid metabolism</keyword>
<keyword evidence="4" id="KW-0256">Endoplasmic reticulum</keyword>
<dbReference type="Pfam" id="PF00106">
    <property type="entry name" value="adh_short"/>
    <property type="match status" value="1"/>
</dbReference>
<dbReference type="RefSeq" id="XP_025348081.1">
    <property type="nucleotide sequence ID" value="XM_025490303.1"/>
</dbReference>
<dbReference type="GO" id="GO:0030148">
    <property type="term" value="P:sphingolipid biosynthetic process"/>
    <property type="evidence" value="ECO:0007669"/>
    <property type="project" value="InterPro"/>
</dbReference>
<keyword evidence="8" id="KW-0443">Lipid metabolism</keyword>
<sequence>MHIPFLTSAWDPRGKHCLVTGGSQGLGLDLAKLLVQRGASVTIVSRSTAKLQAAAEEISAARIDKSLQVSYYAADMSTFKESSSSKTGARSIGRVPDAVFCCAGAAKLGFFIEQDEADFKEGINTIYMTALSTAHAAASTMAKAGKKGKIVLVSSTLGLMGLVGYSEYSPMKFAIRGLAETLRSELVLYDISVHCYFPGTILSPGYEAENLTKPKLTKVLEGGPEEGSTPRQCAVGLLKGISSNHFFITTDFQSELFRGSAAGGSVPSNMWLYDRLIAFIALIGLPIWRIFVADRTVRGHRSEHAREVSTASRPSLVARLARSPYQTLFLLSITHRLLVLSSLLLLPYLIPPFDSSAQLQLPTTNSIPTILRPVSNLVRWDSLHFLGLASPDALPATPSSGSGGYLSEQSLAFQPGLVWLLRGTGWLGGEASWNSSLAVYITSAMAVLASTLAPVLLYQ</sequence>
<dbReference type="InterPro" id="IPR045022">
    <property type="entry name" value="KDSR-like"/>
</dbReference>
<evidence type="ECO:0000256" key="4">
    <source>
        <dbReference type="ARBA" id="ARBA00022824"/>
    </source>
</evidence>
<evidence type="ECO:0000256" key="11">
    <source>
        <dbReference type="ARBA" id="ARBA00048930"/>
    </source>
</evidence>
<evidence type="ECO:0000256" key="9">
    <source>
        <dbReference type="ARBA" id="ARBA00026112"/>
    </source>
</evidence>
<dbReference type="EC" id="1.1.1.102" evidence="9"/>
<evidence type="ECO:0000256" key="8">
    <source>
        <dbReference type="ARBA" id="ARBA00023098"/>
    </source>
</evidence>
<protein>
    <recommendedName>
        <fullName evidence="9">3-dehydrosphinganine reductase</fullName>
        <ecNumber evidence="9">1.1.1.102</ecNumber>
    </recommendedName>
</protein>
<dbReference type="GO" id="GO:0005789">
    <property type="term" value="C:endoplasmic reticulum membrane"/>
    <property type="evidence" value="ECO:0007669"/>
    <property type="project" value="TreeGrafter"/>
</dbReference>
<keyword evidence="5" id="KW-0521">NADP</keyword>
<feature type="transmembrane region" description="Helical" evidence="12">
    <location>
        <begin position="437"/>
        <end position="458"/>
    </location>
</feature>
<comment type="function">
    <text evidence="10">Catalyzes the reduction of 3'-oxosphinganine (3-ketodihydrosphingosine/KDS) to sphinganine (dihydrosphingosine/DHS), the second step of de novo sphingolipid biosynthesis.</text>
</comment>
<dbReference type="PANTHER" id="PTHR43550:SF3">
    <property type="entry name" value="3-KETODIHYDROSPHINGOSINE REDUCTASE"/>
    <property type="match status" value="1"/>
</dbReference>
<dbReference type="EMBL" id="KZ819326">
    <property type="protein sequence ID" value="PWN20921.1"/>
    <property type="molecule type" value="Genomic_DNA"/>
</dbReference>
<dbReference type="GO" id="GO:0047560">
    <property type="term" value="F:3-dehydrosphinganine reductase activity"/>
    <property type="evidence" value="ECO:0007669"/>
    <property type="project" value="UniProtKB-EC"/>
</dbReference>
<evidence type="ECO:0000256" key="7">
    <source>
        <dbReference type="ARBA" id="ARBA00023002"/>
    </source>
</evidence>
<evidence type="ECO:0000256" key="2">
    <source>
        <dbReference type="ARBA" id="ARBA00004760"/>
    </source>
</evidence>
<dbReference type="STRING" id="1684307.A0A316U8Y6"/>
<organism evidence="13 14">
    <name type="scientific">Pseudomicrostroma glucosiphilum</name>
    <dbReference type="NCBI Taxonomy" id="1684307"/>
    <lineage>
        <taxon>Eukaryota</taxon>
        <taxon>Fungi</taxon>
        <taxon>Dikarya</taxon>
        <taxon>Basidiomycota</taxon>
        <taxon>Ustilaginomycotina</taxon>
        <taxon>Exobasidiomycetes</taxon>
        <taxon>Microstromatales</taxon>
        <taxon>Microstromatales incertae sedis</taxon>
        <taxon>Pseudomicrostroma</taxon>
    </lineage>
</organism>
<dbReference type="PANTHER" id="PTHR43550">
    <property type="entry name" value="3-KETODIHYDROSPHINGOSINE REDUCTASE"/>
    <property type="match status" value="1"/>
</dbReference>
<feature type="transmembrane region" description="Helical" evidence="12">
    <location>
        <begin position="328"/>
        <end position="350"/>
    </location>
</feature>
<evidence type="ECO:0000256" key="5">
    <source>
        <dbReference type="ARBA" id="ARBA00022857"/>
    </source>
</evidence>
<dbReference type="Gene3D" id="3.40.50.720">
    <property type="entry name" value="NAD(P)-binding Rossmann-like Domain"/>
    <property type="match status" value="1"/>
</dbReference>
<dbReference type="GO" id="GO:0006666">
    <property type="term" value="P:3-keto-sphinganine metabolic process"/>
    <property type="evidence" value="ECO:0007669"/>
    <property type="project" value="InterPro"/>
</dbReference>
<name>A0A316U8Y6_9BASI</name>
<evidence type="ECO:0000256" key="1">
    <source>
        <dbReference type="ARBA" id="ARBA00004240"/>
    </source>
</evidence>
<gene>
    <name evidence="13" type="ORF">BCV69DRAFT_248632</name>
</gene>
<keyword evidence="7" id="KW-0560">Oxidoreductase</keyword>
<dbReference type="Proteomes" id="UP000245942">
    <property type="component" value="Unassembled WGS sequence"/>
</dbReference>
<dbReference type="CDD" id="cd08939">
    <property type="entry name" value="KDSR-like_SDR_c"/>
    <property type="match status" value="1"/>
</dbReference>
<feature type="transmembrane region" description="Helical" evidence="12">
    <location>
        <begin position="276"/>
        <end position="292"/>
    </location>
</feature>
<proteinExistence type="predicted"/>
<dbReference type="InterPro" id="IPR036291">
    <property type="entry name" value="NAD(P)-bd_dom_sf"/>
</dbReference>
<keyword evidence="14" id="KW-1185">Reference proteome</keyword>
<keyword evidence="12" id="KW-0812">Transmembrane</keyword>
<comment type="catalytic activity">
    <reaction evidence="11">
        <text>sphinganine + NADP(+) = 3-oxosphinganine + NADPH + H(+)</text>
        <dbReference type="Rhea" id="RHEA:22640"/>
        <dbReference type="ChEBI" id="CHEBI:15378"/>
        <dbReference type="ChEBI" id="CHEBI:57783"/>
        <dbReference type="ChEBI" id="CHEBI:57817"/>
        <dbReference type="ChEBI" id="CHEBI:58299"/>
        <dbReference type="ChEBI" id="CHEBI:58349"/>
        <dbReference type="EC" id="1.1.1.102"/>
    </reaction>
    <physiologicalReaction direction="right-to-left" evidence="11">
        <dbReference type="Rhea" id="RHEA:22642"/>
    </physiologicalReaction>
</comment>
<comment type="subcellular location">
    <subcellularLocation>
        <location evidence="1">Endoplasmic reticulum</location>
    </subcellularLocation>
</comment>
<comment type="pathway">
    <text evidence="2">Lipid metabolism; sphingolipid metabolism.</text>
</comment>
<dbReference type="SUPFAM" id="SSF51735">
    <property type="entry name" value="NAD(P)-binding Rossmann-fold domains"/>
    <property type="match status" value="1"/>
</dbReference>
<dbReference type="InterPro" id="IPR002347">
    <property type="entry name" value="SDR_fam"/>
</dbReference>
<dbReference type="GeneID" id="37012037"/>
<accession>A0A316U8Y6</accession>
<evidence type="ECO:0000256" key="10">
    <source>
        <dbReference type="ARBA" id="ARBA00044737"/>
    </source>
</evidence>
<dbReference type="AlphaFoldDB" id="A0A316U8Y6"/>
<keyword evidence="12" id="KW-1133">Transmembrane helix</keyword>
<evidence type="ECO:0000256" key="3">
    <source>
        <dbReference type="ARBA" id="ARBA00004991"/>
    </source>
</evidence>
<reference evidence="13 14" key="1">
    <citation type="journal article" date="2018" name="Mol. Biol. Evol.">
        <title>Broad Genomic Sampling Reveals a Smut Pathogenic Ancestry of the Fungal Clade Ustilaginomycotina.</title>
        <authorList>
            <person name="Kijpornyongpan T."/>
            <person name="Mondo S.J."/>
            <person name="Barry K."/>
            <person name="Sandor L."/>
            <person name="Lee J."/>
            <person name="Lipzen A."/>
            <person name="Pangilinan J."/>
            <person name="LaButti K."/>
            <person name="Hainaut M."/>
            <person name="Henrissat B."/>
            <person name="Grigoriev I.V."/>
            <person name="Spatafora J.W."/>
            <person name="Aime M.C."/>
        </authorList>
    </citation>
    <scope>NUCLEOTIDE SEQUENCE [LARGE SCALE GENOMIC DNA]</scope>
    <source>
        <strain evidence="13 14">MCA 4718</strain>
    </source>
</reference>
<evidence type="ECO:0000313" key="13">
    <source>
        <dbReference type="EMBL" id="PWN20921.1"/>
    </source>
</evidence>
<evidence type="ECO:0000313" key="14">
    <source>
        <dbReference type="Proteomes" id="UP000245942"/>
    </source>
</evidence>
<dbReference type="OrthoDB" id="10267115at2759"/>
<dbReference type="FunFam" id="3.40.50.720:FF:000468">
    <property type="entry name" value="Short-chain dehydrogenase, putative"/>
    <property type="match status" value="1"/>
</dbReference>
<keyword evidence="12" id="KW-0472">Membrane</keyword>
<evidence type="ECO:0000256" key="6">
    <source>
        <dbReference type="ARBA" id="ARBA00022919"/>
    </source>
</evidence>
<comment type="pathway">
    <text evidence="3">Sphingolipid metabolism.</text>
</comment>
<evidence type="ECO:0000256" key="12">
    <source>
        <dbReference type="SAM" id="Phobius"/>
    </source>
</evidence>
<dbReference type="PRINTS" id="PR00081">
    <property type="entry name" value="GDHRDH"/>
</dbReference>